<dbReference type="SMART" id="SM00857">
    <property type="entry name" value="Resolvase"/>
    <property type="match status" value="1"/>
</dbReference>
<comment type="caution">
    <text evidence="2">The sequence shown here is derived from an EMBL/GenBank/DDBJ whole genome shotgun (WGS) entry which is preliminary data.</text>
</comment>
<protein>
    <submittedName>
        <fullName evidence="2">Recombinase family protein</fullName>
    </submittedName>
</protein>
<accession>A0A396RUU7</accession>
<evidence type="ECO:0000259" key="1">
    <source>
        <dbReference type="PROSITE" id="PS51737"/>
    </source>
</evidence>
<dbReference type="InterPro" id="IPR038109">
    <property type="entry name" value="DNA_bind_recomb_sf"/>
</dbReference>
<dbReference type="OrthoDB" id="7735915at2"/>
<dbReference type="PANTHER" id="PTHR30461">
    <property type="entry name" value="DNA-INVERTASE FROM LAMBDOID PROPHAGE"/>
    <property type="match status" value="1"/>
</dbReference>
<reference evidence="2 3" key="1">
    <citation type="submission" date="2018-08" db="EMBL/GenBank/DDBJ databases">
        <title>The multiple taxonomic identification of Sphingomonas gilva.</title>
        <authorList>
            <person name="Zhu D."/>
            <person name="Zheng S."/>
        </authorList>
    </citation>
    <scope>NUCLEOTIDE SEQUENCE [LARGE SCALE GENOMIC DNA]</scope>
    <source>
        <strain evidence="2 3">ZDH117</strain>
    </source>
</reference>
<dbReference type="Pfam" id="PF00239">
    <property type="entry name" value="Resolvase"/>
    <property type="match status" value="1"/>
</dbReference>
<dbReference type="InterPro" id="IPR011109">
    <property type="entry name" value="DNA_bind_recombinase_dom"/>
</dbReference>
<dbReference type="RefSeq" id="WP_118863423.1">
    <property type="nucleotide sequence ID" value="NZ_QWLV01000002.1"/>
</dbReference>
<evidence type="ECO:0000313" key="2">
    <source>
        <dbReference type="EMBL" id="RHW18233.1"/>
    </source>
</evidence>
<dbReference type="FunFam" id="3.40.50.1390:FF:000008">
    <property type="entry name" value="DNA recombinase"/>
    <property type="match status" value="1"/>
</dbReference>
<dbReference type="InterPro" id="IPR050639">
    <property type="entry name" value="SSR_resolvase"/>
</dbReference>
<organism evidence="2 3">
    <name type="scientific">Sphingomonas gilva</name>
    <dbReference type="NCBI Taxonomy" id="2305907"/>
    <lineage>
        <taxon>Bacteria</taxon>
        <taxon>Pseudomonadati</taxon>
        <taxon>Pseudomonadota</taxon>
        <taxon>Alphaproteobacteria</taxon>
        <taxon>Sphingomonadales</taxon>
        <taxon>Sphingomonadaceae</taxon>
        <taxon>Sphingomonas</taxon>
    </lineage>
</organism>
<dbReference type="CDD" id="cd00338">
    <property type="entry name" value="Ser_Recombinase"/>
    <property type="match status" value="1"/>
</dbReference>
<gene>
    <name evidence="2" type="ORF">D1610_07065</name>
</gene>
<dbReference type="Gene3D" id="3.90.1750.20">
    <property type="entry name" value="Putative Large Serine Recombinase, Chain B, Domain 2"/>
    <property type="match status" value="1"/>
</dbReference>
<dbReference type="AlphaFoldDB" id="A0A396RUU7"/>
<feature type="domain" description="Recombinase" evidence="1">
    <location>
        <begin position="198"/>
        <end position="322"/>
    </location>
</feature>
<dbReference type="Proteomes" id="UP000266693">
    <property type="component" value="Unassembled WGS sequence"/>
</dbReference>
<dbReference type="EMBL" id="QWLV01000002">
    <property type="protein sequence ID" value="RHW18233.1"/>
    <property type="molecule type" value="Genomic_DNA"/>
</dbReference>
<name>A0A396RUU7_9SPHN</name>
<dbReference type="InterPro" id="IPR036162">
    <property type="entry name" value="Resolvase-like_N_sf"/>
</dbReference>
<dbReference type="GO" id="GO:0000150">
    <property type="term" value="F:DNA strand exchange activity"/>
    <property type="evidence" value="ECO:0007669"/>
    <property type="project" value="InterPro"/>
</dbReference>
<keyword evidence="3" id="KW-1185">Reference proteome</keyword>
<dbReference type="PROSITE" id="PS51737">
    <property type="entry name" value="RECOMBINASE_DNA_BIND"/>
    <property type="match status" value="1"/>
</dbReference>
<dbReference type="SUPFAM" id="SSF53041">
    <property type="entry name" value="Resolvase-like"/>
    <property type="match status" value="1"/>
</dbReference>
<dbReference type="Pfam" id="PF07508">
    <property type="entry name" value="Recombinase"/>
    <property type="match status" value="1"/>
</dbReference>
<proteinExistence type="predicted"/>
<dbReference type="PANTHER" id="PTHR30461:SF23">
    <property type="entry name" value="DNA RECOMBINASE-RELATED"/>
    <property type="match status" value="1"/>
</dbReference>
<evidence type="ECO:0000313" key="3">
    <source>
        <dbReference type="Proteomes" id="UP000266693"/>
    </source>
</evidence>
<dbReference type="GO" id="GO:0003677">
    <property type="term" value="F:DNA binding"/>
    <property type="evidence" value="ECO:0007669"/>
    <property type="project" value="InterPro"/>
</dbReference>
<sequence length="522" mass="59077">MGYSTGPGDPGGPPTIVRAAQYVRMSTDHQKYSTENQAEIIATYAAQRDFNIVRTYADEGRSGLNIAGRGALQQLIEDVRSHSADFEAVLVYDVSRWGRFQDADESAYYEFICREAGITVHYCAEQFENDGSLSTTIIKNMKRAMAGEYSRELSAKVFTGQCRLITLGYRQGGSAGYGLRRHLVDEYNQPKAPLERGEHKSLQTDRVILVPGPPDEVATVQRIYKLFVVQRRSEREIATLLNAEGLRTDLGRTWTRAIVHQILSNEKYIGNNIYNRVSFKLKQKRVVNAPDMWIRGEQAFEPIVDRDFFEAAQRIFAERARRFSDDELLKMLADLLGARGALSGMIIDELDEMPSTATYRHRFGSLVQAYRLIGYEPERDYRYIETNRVLRLMHPGIVAATSEAIERVGGAVQVDPTTDLLIINGELSLSLVIVRCAETSAGNLRWKFRLDTSLRPDITVAVRMDARNKAVRDYYLLPWIDVGSSERLGMAEENGVYLDAYRTHDLSPLYHLTRRHRLGAAA</sequence>
<dbReference type="Gene3D" id="3.40.50.1390">
    <property type="entry name" value="Resolvase, N-terminal catalytic domain"/>
    <property type="match status" value="1"/>
</dbReference>
<dbReference type="InterPro" id="IPR006119">
    <property type="entry name" value="Resolv_N"/>
</dbReference>